<accession>A0A383F4G7</accession>
<gene>
    <name evidence="1" type="ORF">METZ01_LOCUS516871</name>
</gene>
<protein>
    <recommendedName>
        <fullName evidence="2">Dockerin domain-containing protein</fullName>
    </recommendedName>
</protein>
<name>A0A383F4G7_9ZZZZ</name>
<proteinExistence type="predicted"/>
<evidence type="ECO:0008006" key="2">
    <source>
        <dbReference type="Google" id="ProtNLM"/>
    </source>
</evidence>
<organism evidence="1">
    <name type="scientific">marine metagenome</name>
    <dbReference type="NCBI Taxonomy" id="408172"/>
    <lineage>
        <taxon>unclassified sequences</taxon>
        <taxon>metagenomes</taxon>
        <taxon>ecological metagenomes</taxon>
    </lineage>
</organism>
<sequence>VCSGGNSEHLADSDIDCNGDCFGDAIVDSCGECSGGNSEHVADSDQDVCGVCFGNNIEASGDVDGDGLSITDIVLMVYHVIDATYSFDSCGLIVGDMNSDSIVNVLDVIVGVETILYGDLAARTADLSKEAPSSLALLQSSNSLGYTADKQGLIGFELVLSHEPDFSIVLNKESFIGDYNTSGNETKIIIVMENGSELFTTTGKFEIMEMTIGTLAGELFNVTVNLIP</sequence>
<evidence type="ECO:0000313" key="1">
    <source>
        <dbReference type="EMBL" id="SVE64017.1"/>
    </source>
</evidence>
<feature type="non-terminal residue" evidence="1">
    <location>
        <position position="228"/>
    </location>
</feature>
<dbReference type="AlphaFoldDB" id="A0A383F4G7"/>
<reference evidence="1" key="1">
    <citation type="submission" date="2018-05" db="EMBL/GenBank/DDBJ databases">
        <authorList>
            <person name="Lanie J.A."/>
            <person name="Ng W.-L."/>
            <person name="Kazmierczak K.M."/>
            <person name="Andrzejewski T.M."/>
            <person name="Davidsen T.M."/>
            <person name="Wayne K.J."/>
            <person name="Tettelin H."/>
            <person name="Glass J.I."/>
            <person name="Rusch D."/>
            <person name="Podicherti R."/>
            <person name="Tsui H.-C.T."/>
            <person name="Winkler M.E."/>
        </authorList>
    </citation>
    <scope>NUCLEOTIDE SEQUENCE</scope>
</reference>
<feature type="non-terminal residue" evidence="1">
    <location>
        <position position="1"/>
    </location>
</feature>
<dbReference type="EMBL" id="UINC01231473">
    <property type="protein sequence ID" value="SVE64017.1"/>
    <property type="molecule type" value="Genomic_DNA"/>
</dbReference>